<gene>
    <name evidence="1" type="ORF">F1609_17915</name>
</gene>
<comment type="caution">
    <text evidence="1">The sequence shown here is derived from an EMBL/GenBank/DDBJ whole genome shotgun (WGS) entry which is preliminary data.</text>
</comment>
<organism evidence="1 2">
    <name type="scientific">Massilia aquatica</name>
    <dbReference type="NCBI Taxonomy" id="2609000"/>
    <lineage>
        <taxon>Bacteria</taxon>
        <taxon>Pseudomonadati</taxon>
        <taxon>Pseudomonadota</taxon>
        <taxon>Betaproteobacteria</taxon>
        <taxon>Burkholderiales</taxon>
        <taxon>Oxalobacteraceae</taxon>
        <taxon>Telluria group</taxon>
        <taxon>Massilia</taxon>
    </lineage>
</organism>
<dbReference type="Proteomes" id="UP000819052">
    <property type="component" value="Unassembled WGS sequence"/>
</dbReference>
<name>A0ABX0M4A3_9BURK</name>
<evidence type="ECO:0000313" key="1">
    <source>
        <dbReference type="EMBL" id="NHZ42028.1"/>
    </source>
</evidence>
<sequence length="114" mass="12747">MMLEDFGLHDATLLAIDFAWASGQCVVRIRHTSLADCILLFTEVTRLSVPRTHPWGPSQSIHSASTRVQGQFEIEMQSGDLIGIEAGAVRLVQCRPGTTWDDATMRMHEGWNHE</sequence>
<keyword evidence="2" id="KW-1185">Reference proteome</keyword>
<dbReference type="EMBL" id="VVIW01000010">
    <property type="protein sequence ID" value="NHZ42028.1"/>
    <property type="molecule type" value="Genomic_DNA"/>
</dbReference>
<evidence type="ECO:0000313" key="2">
    <source>
        <dbReference type="Proteomes" id="UP000819052"/>
    </source>
</evidence>
<reference evidence="1 2" key="1">
    <citation type="submission" date="2019-09" db="EMBL/GenBank/DDBJ databases">
        <title>Taxonomy of Antarctic Massilia spp.: description of Massilia rubra sp. nov., Massilia aquatica sp. nov., Massilia mucilaginosa sp. nov., Massilia frigida sp. nov. isolated from streams, lakes and regoliths.</title>
        <authorList>
            <person name="Holochova P."/>
            <person name="Sedlacek I."/>
            <person name="Kralova S."/>
            <person name="Maslanova I."/>
            <person name="Busse H.-J."/>
            <person name="Stankova E."/>
            <person name="Vrbovska V."/>
            <person name="Kovarovic V."/>
            <person name="Bartak M."/>
            <person name="Svec P."/>
            <person name="Pantucek R."/>
        </authorList>
    </citation>
    <scope>NUCLEOTIDE SEQUENCE [LARGE SCALE GENOMIC DNA]</scope>
    <source>
        <strain evidence="1 2">CCM 8693</strain>
    </source>
</reference>
<proteinExistence type="predicted"/>
<protein>
    <submittedName>
        <fullName evidence="1">Uncharacterized protein</fullName>
    </submittedName>
</protein>
<dbReference type="RefSeq" id="WP_167077779.1">
    <property type="nucleotide sequence ID" value="NZ_VVIW01000010.1"/>
</dbReference>
<accession>A0ABX0M4A3</accession>